<proteinExistence type="predicted"/>
<feature type="region of interest" description="Disordered" evidence="1">
    <location>
        <begin position="191"/>
        <end position="211"/>
    </location>
</feature>
<sequence>MATSQQEFLRHVCACGAPTLTASRWSPDWLEGHFGATPPYISKLLAPSRRGTLPSRQPIESCYARLDACYLSLVPLIGPRIDLLGSLKKLECGAWEGFHCIIYHLLPDLPLAQPVTDISSDFFHSLFIYSNSISKRTADKSQVARDTRSPQEKLAAERNNRTNTVVHAFARLTARQCTVCRSQDVAPSRDTKFFETSPNSSSHTCTTPPEPLYTRNAQGNFILYGPTPQVNSGSNFPPPAALLPAQIPSSNSAEGNNPAGLENEWSPWPDGEFERDFTWAEFENTKQLQVHWSCRVTGGDRRGKDIADNWEAGISGQLLQRCRCNGRLIHHTCEVKATLHKWSGGVHYSHLGQHNHARLTHILHVTPREQARFEEIVTAHPRTRVLELVVGVPGIHGPGESVADISPVYLNADRVRKERDKIKQGDGQGGDGFIAEFAAFAETHTNFVVYSQLGAVTVICMQTPFMATSVNFSRQNSLLRVLGCGAWMVLCCWVPAIFSYSNGATAAHYECHCYALLESIARQAELRKVGVTDELFAGVNEAEHAGFCAAFIRFWTIRPSNTRSPAQLAEDFQVIYHGCTQHFRAGVTRVKKISGVIPPGQADAFEFRVLALLMAADSEQFQAGADAVIRKNRVVAGMCAAGRNYGLMEGLHALFAVAEYYQRLYSGTIGGGCSNPPWHIGRMKPGRAPDAANSQGKKNDGRLPDTSAELLGKSKSGLLKSKHDGSSRLAEAYFQSKAVSIRTCAGTEDGIAKHIQVSDSTRYVHVLHASESKKFKQSVKQWLRDTTLVKKTPARMPQCWRVHEGAACCPGTTDLVSFTIDLPIVLILEVHEEKDNNWDFPPSLKIPGNNVADSAVTYDLVGRGLYSRSKRITLLAVFTYDGMKNGGNSVREHGGKAALKTHLDGLKIKTPPTFTTSIVVYHMRGRLAAERIHRFHFFNNPLRRPGFNRVRDEDRFWLTNPYEARTINYIFNAEDAPSEDHVPPPVFAPDSDEAESSSDEENKSNTGDEEAEHSEEEKDGQVDWSAPQSVFICQGCRTRPATLFSPGEIVMLPDPFTDDDWQSEDVVWYPARFRKHHPHARDPKNEFEFVYLDCVDWAKLTPDNYTLFRPSRHCKHDRASCEAMLKFEPKRIGSIHIPAYYESNPPENHPLIDILDAAIGPLTTLLISFPNDHPVVNSYNRFFTELAMPGGGDKDHIKAGTPHWWRKTQEFSALLKRPLDILLGVGAAAVPDVSNDEWWRRVLSVARILLLLLAIQHELEEPLNLNGDMFEDLGQGAIIRVSDDYYEAERAMLLATRPKWLSHKKYWDSQPAFLASLRNFRYFP</sequence>
<keyword evidence="3" id="KW-1185">Reference proteome</keyword>
<name>A0AAD7JBQ4_9AGAR</name>
<evidence type="ECO:0000256" key="1">
    <source>
        <dbReference type="SAM" id="MobiDB-lite"/>
    </source>
</evidence>
<gene>
    <name evidence="2" type="ORF">B0H16DRAFT_1811234</name>
</gene>
<evidence type="ECO:0000313" key="2">
    <source>
        <dbReference type="EMBL" id="KAJ7761411.1"/>
    </source>
</evidence>
<comment type="caution">
    <text evidence="2">The sequence shown here is derived from an EMBL/GenBank/DDBJ whole genome shotgun (WGS) entry which is preliminary data.</text>
</comment>
<feature type="compositionally biased region" description="Polar residues" evidence="1">
    <location>
        <begin position="194"/>
        <end position="207"/>
    </location>
</feature>
<reference evidence="2" key="1">
    <citation type="submission" date="2023-03" db="EMBL/GenBank/DDBJ databases">
        <title>Massive genome expansion in bonnet fungi (Mycena s.s.) driven by repeated elements and novel gene families across ecological guilds.</title>
        <authorList>
            <consortium name="Lawrence Berkeley National Laboratory"/>
            <person name="Harder C.B."/>
            <person name="Miyauchi S."/>
            <person name="Viragh M."/>
            <person name="Kuo A."/>
            <person name="Thoen E."/>
            <person name="Andreopoulos B."/>
            <person name="Lu D."/>
            <person name="Skrede I."/>
            <person name="Drula E."/>
            <person name="Henrissat B."/>
            <person name="Morin E."/>
            <person name="Kohler A."/>
            <person name="Barry K."/>
            <person name="LaButti K."/>
            <person name="Morin E."/>
            <person name="Salamov A."/>
            <person name="Lipzen A."/>
            <person name="Mereny Z."/>
            <person name="Hegedus B."/>
            <person name="Baldrian P."/>
            <person name="Stursova M."/>
            <person name="Weitz H."/>
            <person name="Taylor A."/>
            <person name="Grigoriev I.V."/>
            <person name="Nagy L.G."/>
            <person name="Martin F."/>
            <person name="Kauserud H."/>
        </authorList>
    </citation>
    <scope>NUCLEOTIDE SEQUENCE</scope>
    <source>
        <strain evidence="2">CBHHK182m</strain>
    </source>
</reference>
<accession>A0AAD7JBQ4</accession>
<dbReference type="Proteomes" id="UP001215598">
    <property type="component" value="Unassembled WGS sequence"/>
</dbReference>
<organism evidence="2 3">
    <name type="scientific">Mycena metata</name>
    <dbReference type="NCBI Taxonomy" id="1033252"/>
    <lineage>
        <taxon>Eukaryota</taxon>
        <taxon>Fungi</taxon>
        <taxon>Dikarya</taxon>
        <taxon>Basidiomycota</taxon>
        <taxon>Agaricomycotina</taxon>
        <taxon>Agaricomycetes</taxon>
        <taxon>Agaricomycetidae</taxon>
        <taxon>Agaricales</taxon>
        <taxon>Marasmiineae</taxon>
        <taxon>Mycenaceae</taxon>
        <taxon>Mycena</taxon>
    </lineage>
</organism>
<evidence type="ECO:0000313" key="3">
    <source>
        <dbReference type="Proteomes" id="UP001215598"/>
    </source>
</evidence>
<feature type="compositionally biased region" description="Acidic residues" evidence="1">
    <location>
        <begin position="990"/>
        <end position="999"/>
    </location>
</feature>
<dbReference type="EMBL" id="JARKIB010000035">
    <property type="protein sequence ID" value="KAJ7761411.1"/>
    <property type="molecule type" value="Genomic_DNA"/>
</dbReference>
<feature type="region of interest" description="Disordered" evidence="1">
    <location>
        <begin position="978"/>
        <end position="1023"/>
    </location>
</feature>
<feature type="region of interest" description="Disordered" evidence="1">
    <location>
        <begin position="680"/>
        <end position="707"/>
    </location>
</feature>
<protein>
    <submittedName>
        <fullName evidence="2">Uncharacterized protein</fullName>
    </submittedName>
</protein>